<comment type="subcellular location">
    <subcellularLocation>
        <location evidence="1 6">Periplasm</location>
    </subcellularLocation>
</comment>
<reference evidence="9" key="1">
    <citation type="journal article" date="2019" name="Int. J. Syst. Evol. Microbiol.">
        <title>The Global Catalogue of Microorganisms (GCM) 10K type strain sequencing project: providing services to taxonomists for standard genome sequencing and annotation.</title>
        <authorList>
            <consortium name="The Broad Institute Genomics Platform"/>
            <consortium name="The Broad Institute Genome Sequencing Center for Infectious Disease"/>
            <person name="Wu L."/>
            <person name="Ma J."/>
        </authorList>
    </citation>
    <scope>NUCLEOTIDE SEQUENCE [LARGE SCALE GENOMIC DNA]</scope>
    <source>
        <strain evidence="9">CGMCC 1.16444</strain>
    </source>
</reference>
<evidence type="ECO:0000256" key="4">
    <source>
        <dbReference type="ARBA" id="ARBA00022729"/>
    </source>
</evidence>
<dbReference type="InterPro" id="IPR014718">
    <property type="entry name" value="GH-type_carb-bd"/>
</dbReference>
<feature type="domain" description="Glucan biosynthesis periplasmic MdoG C-terminal" evidence="7">
    <location>
        <begin position="37"/>
        <end position="506"/>
    </location>
</feature>
<dbReference type="Pfam" id="PF04349">
    <property type="entry name" value="MdoG"/>
    <property type="match status" value="1"/>
</dbReference>
<evidence type="ECO:0000256" key="6">
    <source>
        <dbReference type="HAMAP-Rule" id="MF_01069"/>
    </source>
</evidence>
<protein>
    <recommendedName>
        <fullName evidence="6">Glucans biosynthesis protein G</fullName>
    </recommendedName>
</protein>
<accession>A0ABV9YX71</accession>
<dbReference type="EMBL" id="JBHSJF010000001">
    <property type="protein sequence ID" value="MFC5066441.1"/>
    <property type="molecule type" value="Genomic_DNA"/>
</dbReference>
<dbReference type="PANTHER" id="PTHR30504:SF2">
    <property type="entry name" value="GLUCANS BIOSYNTHESIS PROTEIN G"/>
    <property type="match status" value="1"/>
</dbReference>
<dbReference type="HAMAP" id="MF_01069">
    <property type="entry name" value="MdoG_OpgG"/>
    <property type="match status" value="1"/>
</dbReference>
<dbReference type="InterPro" id="IPR014756">
    <property type="entry name" value="Ig_E-set"/>
</dbReference>
<evidence type="ECO:0000256" key="1">
    <source>
        <dbReference type="ARBA" id="ARBA00004418"/>
    </source>
</evidence>
<dbReference type="Proteomes" id="UP001595796">
    <property type="component" value="Unassembled WGS sequence"/>
</dbReference>
<keyword evidence="4 6" id="KW-0732">Signal</keyword>
<dbReference type="SUPFAM" id="SSF81296">
    <property type="entry name" value="E set domains"/>
    <property type="match status" value="1"/>
</dbReference>
<dbReference type="InterPro" id="IPR011013">
    <property type="entry name" value="Gal_mutarotase_sf_dom"/>
</dbReference>
<dbReference type="Gene3D" id="2.70.98.10">
    <property type="match status" value="1"/>
</dbReference>
<dbReference type="PIRSF" id="PIRSF006281">
    <property type="entry name" value="MdoG"/>
    <property type="match status" value="1"/>
</dbReference>
<dbReference type="InterPro" id="IPR013783">
    <property type="entry name" value="Ig-like_fold"/>
</dbReference>
<gene>
    <name evidence="6" type="primary">opgG</name>
    <name evidence="8" type="ORF">ACFPFW_00250</name>
</gene>
<sequence length="508" mass="57426">MRRRDLILGAAALPFGAGLFAQLAEIPLAQTGDAAPFNASQVRQIARDMASKPYKAPDTGLPDELKDLPYDRYRDLRFVPERAIWRGEGLPFEVQLFHRGFLYSNRVDIFVVAEGQARPLVYSRDLFTFGQVTPPPPNVNLGFAGFRLHGPINRPDYYDEIAAFLGASYFRSLAKGQGYGLSARGLAINTASPEGEEFPVFRSFWIERPAKGTSSIVVHALLDSKSASASYRFTIRPGDTTIFDVEMAIYPRQDVEQAGLGPLTSMFFFGPNDRSDVDDFRSAVHDSDGLALWNGRGERLWRPLTNPNQLQISVFGDANPRGFGLMQRHRNFWDFDDLEARYEKRPSLWIEPIGDWGEGAVYLVEIPTKEEIHDNIAAFWRPKEPLRKGAEYLYNYRMHWCGPNPFDQSDLLTFHDTRMGAAGDNRLFVIDIAGARIKDLQLDDQVKPVISANPGKLSNVVLQPNSETGGWRLSFQLDPDDEPLVEMRAQLFRADQPLSEVWIYRWTA</sequence>
<dbReference type="Gene3D" id="2.60.40.10">
    <property type="entry name" value="Immunoglobulins"/>
    <property type="match status" value="1"/>
</dbReference>
<evidence type="ECO:0000313" key="9">
    <source>
        <dbReference type="Proteomes" id="UP001595796"/>
    </source>
</evidence>
<comment type="pathway">
    <text evidence="2 6">Glycan metabolism; osmoregulated periplasmic glucan (OPG) biosynthesis.</text>
</comment>
<dbReference type="RefSeq" id="WP_114955237.1">
    <property type="nucleotide sequence ID" value="NZ_JBHSJF010000001.1"/>
</dbReference>
<evidence type="ECO:0000313" key="8">
    <source>
        <dbReference type="EMBL" id="MFC5066441.1"/>
    </source>
</evidence>
<dbReference type="PANTHER" id="PTHR30504">
    <property type="entry name" value="GLUCANS BIOSYNTHESIS PROTEIN"/>
    <property type="match status" value="1"/>
</dbReference>
<dbReference type="SUPFAM" id="SSF74650">
    <property type="entry name" value="Galactose mutarotase-like"/>
    <property type="match status" value="1"/>
</dbReference>
<keyword evidence="5 6" id="KW-0574">Periplasm</keyword>
<dbReference type="InterPro" id="IPR014438">
    <property type="entry name" value="Glucan_biosyn_MdoG/MdoD"/>
</dbReference>
<comment type="function">
    <text evidence="6">Involved in the biosynthesis of osmoregulated periplasmic glucans (OPGs).</text>
</comment>
<name>A0ABV9YX71_9HYPH</name>
<evidence type="ECO:0000256" key="2">
    <source>
        <dbReference type="ARBA" id="ARBA00005001"/>
    </source>
</evidence>
<evidence type="ECO:0000256" key="5">
    <source>
        <dbReference type="ARBA" id="ARBA00022764"/>
    </source>
</evidence>
<dbReference type="InterPro" id="IPR007444">
    <property type="entry name" value="Glucan_biosyn_MdoG_C"/>
</dbReference>
<dbReference type="InterPro" id="IPR023704">
    <property type="entry name" value="MdoG_OpgG"/>
</dbReference>
<comment type="caution">
    <text evidence="8">The sequence shown here is derived from an EMBL/GenBank/DDBJ whole genome shotgun (WGS) entry which is preliminary data.</text>
</comment>
<evidence type="ECO:0000256" key="3">
    <source>
        <dbReference type="ARBA" id="ARBA00009284"/>
    </source>
</evidence>
<evidence type="ECO:0000259" key="7">
    <source>
        <dbReference type="Pfam" id="PF04349"/>
    </source>
</evidence>
<keyword evidence="9" id="KW-1185">Reference proteome</keyword>
<organism evidence="8 9">
    <name type="scientific">Flaviflagellibacter deserti</name>
    <dbReference type="NCBI Taxonomy" id="2267266"/>
    <lineage>
        <taxon>Bacteria</taxon>
        <taxon>Pseudomonadati</taxon>
        <taxon>Pseudomonadota</taxon>
        <taxon>Alphaproteobacteria</taxon>
        <taxon>Hyphomicrobiales</taxon>
        <taxon>Flaviflagellibacter</taxon>
    </lineage>
</organism>
<proteinExistence type="inferred from homology"/>
<comment type="similarity">
    <text evidence="3 6">Belongs to the OpgD/OpgG family.</text>
</comment>